<evidence type="ECO:0000256" key="4">
    <source>
        <dbReference type="ARBA" id="ARBA00022741"/>
    </source>
</evidence>
<evidence type="ECO:0008006" key="12">
    <source>
        <dbReference type="Google" id="ProtNLM"/>
    </source>
</evidence>
<dbReference type="GO" id="GO:0005524">
    <property type="term" value="F:ATP binding"/>
    <property type="evidence" value="ECO:0007669"/>
    <property type="project" value="UniProtKB-KW"/>
</dbReference>
<evidence type="ECO:0000313" key="11">
    <source>
        <dbReference type="Proteomes" id="UP000015103"/>
    </source>
</evidence>
<keyword evidence="4" id="KW-0547">Nucleotide-binding</keyword>
<keyword evidence="3" id="KW-0493">Microtubule</keyword>
<comment type="subcellular location">
    <subcellularLocation>
        <location evidence="1">Cytoplasm</location>
        <location evidence="1">Cytoskeleton</location>
        <location evidence="1">Spindle pole</location>
    </subcellularLocation>
</comment>
<evidence type="ECO:0000256" key="3">
    <source>
        <dbReference type="ARBA" id="ARBA00022701"/>
    </source>
</evidence>
<feature type="domain" description="AAA ATPase AAA+ lid" evidence="9">
    <location>
        <begin position="114"/>
        <end position="150"/>
    </location>
</feature>
<name>T1I5V1_RHOPR</name>
<evidence type="ECO:0000256" key="5">
    <source>
        <dbReference type="ARBA" id="ARBA00022840"/>
    </source>
</evidence>
<evidence type="ECO:0000256" key="6">
    <source>
        <dbReference type="ARBA" id="ARBA00023212"/>
    </source>
</evidence>
<keyword evidence="2" id="KW-0963">Cytoplasm</keyword>
<dbReference type="STRING" id="13249.T1I5V1"/>
<dbReference type="HOGENOM" id="CLU_000688_21_14_1"/>
<dbReference type="PANTHER" id="PTHR23074">
    <property type="entry name" value="AAA DOMAIN-CONTAINING"/>
    <property type="match status" value="1"/>
</dbReference>
<evidence type="ECO:0000259" key="8">
    <source>
        <dbReference type="Pfam" id="PF00004"/>
    </source>
</evidence>
<dbReference type="GO" id="GO:0016887">
    <property type="term" value="F:ATP hydrolysis activity"/>
    <property type="evidence" value="ECO:0007669"/>
    <property type="project" value="InterPro"/>
</dbReference>
<protein>
    <recommendedName>
        <fullName evidence="12">ATPase AAA-type core domain-containing protein</fullName>
    </recommendedName>
</protein>
<dbReference type="InterPro" id="IPR050304">
    <property type="entry name" value="MT-severing_AAA_ATPase"/>
</dbReference>
<sequence length="202" mass="22924">MFELARHQAPSTIFIDELDALASSRDCPNEHEASRRLKSELLVQLDGLLKSDNQVFFLTTSNLPWDLDSAILRRLEKRILINLPNEDARKEMLKTFLPQKILSKPMVTSVVSHDMLAQCFDGYSGADIKLTCKEAVMCVLRPIFSALEEKKHSAKGAHHIDQITVESVQDCHVYLAIEKTNPTTSKHLLRFKTWEAEYGSSI</sequence>
<dbReference type="PANTHER" id="PTHR23074:SF78">
    <property type="entry name" value="KATANIN P60 ATPASE-CONTAINING SUBUNIT A-LIKE 2"/>
    <property type="match status" value="1"/>
</dbReference>
<dbReference type="InterPro" id="IPR003959">
    <property type="entry name" value="ATPase_AAA_core"/>
</dbReference>
<dbReference type="GO" id="GO:0016853">
    <property type="term" value="F:isomerase activity"/>
    <property type="evidence" value="ECO:0007669"/>
    <property type="project" value="UniProtKB-KW"/>
</dbReference>
<dbReference type="InParanoid" id="T1I5V1"/>
<evidence type="ECO:0000313" key="10">
    <source>
        <dbReference type="EnsemblMetazoa" id="RPRC011670-PA"/>
    </source>
</evidence>
<dbReference type="InterPro" id="IPR027417">
    <property type="entry name" value="P-loop_NTPase"/>
</dbReference>
<dbReference type="Gene3D" id="3.40.50.300">
    <property type="entry name" value="P-loop containing nucleotide triphosphate hydrolases"/>
    <property type="match status" value="1"/>
</dbReference>
<reference evidence="10" key="1">
    <citation type="submission" date="2015-05" db="UniProtKB">
        <authorList>
            <consortium name="EnsemblMetazoa"/>
        </authorList>
    </citation>
    <scope>IDENTIFICATION</scope>
</reference>
<accession>T1I5V1</accession>
<dbReference type="InterPro" id="IPR041569">
    <property type="entry name" value="AAA_lid_3"/>
</dbReference>
<dbReference type="eggNOG" id="KOG0738">
    <property type="taxonomic scope" value="Eukaryota"/>
</dbReference>
<dbReference type="GO" id="GO:0005874">
    <property type="term" value="C:microtubule"/>
    <property type="evidence" value="ECO:0007669"/>
    <property type="project" value="UniProtKB-KW"/>
</dbReference>
<dbReference type="EnsemblMetazoa" id="RPRC011670-RA">
    <property type="protein sequence ID" value="RPRC011670-PA"/>
    <property type="gene ID" value="RPRC011670"/>
</dbReference>
<evidence type="ECO:0000256" key="1">
    <source>
        <dbReference type="ARBA" id="ARBA00004647"/>
    </source>
</evidence>
<dbReference type="Gene3D" id="1.10.8.60">
    <property type="match status" value="1"/>
</dbReference>
<feature type="domain" description="ATPase AAA-type core" evidence="8">
    <location>
        <begin position="1"/>
        <end position="82"/>
    </location>
</feature>
<dbReference type="VEuPathDB" id="VectorBase:RPRC011670"/>
<keyword evidence="11" id="KW-1185">Reference proteome</keyword>
<dbReference type="Pfam" id="PF17862">
    <property type="entry name" value="AAA_lid_3"/>
    <property type="match status" value="1"/>
</dbReference>
<evidence type="ECO:0000256" key="7">
    <source>
        <dbReference type="ARBA" id="ARBA00023235"/>
    </source>
</evidence>
<evidence type="ECO:0000256" key="2">
    <source>
        <dbReference type="ARBA" id="ARBA00022490"/>
    </source>
</evidence>
<dbReference type="OMA" id="LANESHC"/>
<dbReference type="SUPFAM" id="SSF52540">
    <property type="entry name" value="P-loop containing nucleoside triphosphate hydrolases"/>
    <property type="match status" value="1"/>
</dbReference>
<keyword evidence="7" id="KW-0413">Isomerase</keyword>
<keyword evidence="5" id="KW-0067">ATP-binding</keyword>
<dbReference type="EMBL" id="ACPB03008303">
    <property type="status" value="NOT_ANNOTATED_CDS"/>
    <property type="molecule type" value="Genomic_DNA"/>
</dbReference>
<dbReference type="GO" id="GO:0000922">
    <property type="term" value="C:spindle pole"/>
    <property type="evidence" value="ECO:0007669"/>
    <property type="project" value="UniProtKB-SubCell"/>
</dbReference>
<organism evidence="10 11">
    <name type="scientific">Rhodnius prolixus</name>
    <name type="common">Triatomid bug</name>
    <dbReference type="NCBI Taxonomy" id="13249"/>
    <lineage>
        <taxon>Eukaryota</taxon>
        <taxon>Metazoa</taxon>
        <taxon>Ecdysozoa</taxon>
        <taxon>Arthropoda</taxon>
        <taxon>Hexapoda</taxon>
        <taxon>Insecta</taxon>
        <taxon>Pterygota</taxon>
        <taxon>Neoptera</taxon>
        <taxon>Paraneoptera</taxon>
        <taxon>Hemiptera</taxon>
        <taxon>Heteroptera</taxon>
        <taxon>Panheteroptera</taxon>
        <taxon>Cimicomorpha</taxon>
        <taxon>Reduviidae</taxon>
        <taxon>Triatominae</taxon>
        <taxon>Rhodnius</taxon>
    </lineage>
</organism>
<proteinExistence type="predicted"/>
<dbReference type="AlphaFoldDB" id="T1I5V1"/>
<evidence type="ECO:0000259" key="9">
    <source>
        <dbReference type="Pfam" id="PF17862"/>
    </source>
</evidence>
<keyword evidence="6" id="KW-0206">Cytoskeleton</keyword>
<dbReference type="Pfam" id="PF00004">
    <property type="entry name" value="AAA"/>
    <property type="match status" value="1"/>
</dbReference>
<dbReference type="Proteomes" id="UP000015103">
    <property type="component" value="Unassembled WGS sequence"/>
</dbReference>